<evidence type="ECO:0000256" key="6">
    <source>
        <dbReference type="ARBA" id="ARBA00022723"/>
    </source>
</evidence>
<dbReference type="GO" id="GO:0009389">
    <property type="term" value="F:dimethyl sulfoxide reductase activity"/>
    <property type="evidence" value="ECO:0007669"/>
    <property type="project" value="InterPro"/>
</dbReference>
<keyword evidence="6" id="KW-0479">Metal-binding</keyword>
<evidence type="ECO:0000256" key="2">
    <source>
        <dbReference type="ARBA" id="ARBA00001966"/>
    </source>
</evidence>
<name>A0A1C4CGZ1_9GAMM</name>
<dbReference type="AlphaFoldDB" id="A0A1C4CGZ1"/>
<keyword evidence="10" id="KW-0411">Iron-sulfur</keyword>
<evidence type="ECO:0000256" key="1">
    <source>
        <dbReference type="ARBA" id="ARBA00001942"/>
    </source>
</evidence>
<dbReference type="InterPro" id="IPR006657">
    <property type="entry name" value="MoPterin_dinucl-bd_dom"/>
</dbReference>
<proteinExistence type="inferred from homology"/>
<dbReference type="GO" id="GO:0030151">
    <property type="term" value="F:molybdenum ion binding"/>
    <property type="evidence" value="ECO:0007669"/>
    <property type="project" value="InterPro"/>
</dbReference>
<dbReference type="GO" id="GO:0043546">
    <property type="term" value="F:molybdopterin cofactor binding"/>
    <property type="evidence" value="ECO:0007669"/>
    <property type="project" value="InterPro"/>
</dbReference>
<dbReference type="STRING" id="1798183.GA0061080_10384"/>
<keyword evidence="7" id="KW-0732">Signal</keyword>
<dbReference type="Gene3D" id="3.40.228.10">
    <property type="entry name" value="Dimethylsulfoxide Reductase, domain 2"/>
    <property type="match status" value="1"/>
</dbReference>
<dbReference type="PROSITE" id="PS00551">
    <property type="entry name" value="MOLYBDOPTERIN_PROK_1"/>
    <property type="match status" value="1"/>
</dbReference>
<evidence type="ECO:0000313" key="13">
    <source>
        <dbReference type="Proteomes" id="UP000199698"/>
    </source>
</evidence>
<feature type="domain" description="4Fe-4S Mo/W bis-MGD-type" evidence="11">
    <location>
        <begin position="56"/>
        <end position="118"/>
    </location>
</feature>
<dbReference type="PANTHER" id="PTHR43742:SF8">
    <property type="entry name" value="ANAEROBIC DIMETHYL SULFOXIDE REDUCTASE, SUBUNIT A"/>
    <property type="match status" value="1"/>
</dbReference>
<dbReference type="PROSITE" id="PS51669">
    <property type="entry name" value="4FE4S_MOW_BIS_MGD"/>
    <property type="match status" value="1"/>
</dbReference>
<dbReference type="Proteomes" id="UP000199698">
    <property type="component" value="Unassembled WGS sequence"/>
</dbReference>
<dbReference type="SMART" id="SM00926">
    <property type="entry name" value="Molybdop_Fe4S4"/>
    <property type="match status" value="1"/>
</dbReference>
<comment type="cofactor">
    <cofactor evidence="1">
        <name>Mo-bis(molybdopterin guanine dinucleotide)</name>
        <dbReference type="ChEBI" id="CHEBI:60539"/>
    </cofactor>
</comment>
<dbReference type="NCBIfam" id="TIGR02166">
    <property type="entry name" value="dmsA_ynfE"/>
    <property type="match status" value="1"/>
</dbReference>
<evidence type="ECO:0000256" key="4">
    <source>
        <dbReference type="ARBA" id="ARBA00022485"/>
    </source>
</evidence>
<keyword evidence="13" id="KW-1185">Reference proteome</keyword>
<keyword evidence="9" id="KW-0408">Iron</keyword>
<dbReference type="GO" id="GO:0030288">
    <property type="term" value="C:outer membrane-bounded periplasmic space"/>
    <property type="evidence" value="ECO:0007669"/>
    <property type="project" value="TreeGrafter"/>
</dbReference>
<accession>A0A1C4CGZ1</accession>
<dbReference type="SUPFAM" id="SSF50692">
    <property type="entry name" value="ADC-like"/>
    <property type="match status" value="1"/>
</dbReference>
<dbReference type="Pfam" id="PF01568">
    <property type="entry name" value="Molydop_binding"/>
    <property type="match status" value="1"/>
</dbReference>
<evidence type="ECO:0000256" key="7">
    <source>
        <dbReference type="ARBA" id="ARBA00022729"/>
    </source>
</evidence>
<keyword evidence="8" id="KW-0560">Oxidoreductase</keyword>
<comment type="similarity">
    <text evidence="3">Belongs to the prokaryotic molybdopterin-containing oxidoreductase family.</text>
</comment>
<keyword evidence="5" id="KW-0500">Molybdenum</keyword>
<dbReference type="InterPro" id="IPR027467">
    <property type="entry name" value="MopterinOxRdtase_cofactor_BS"/>
</dbReference>
<dbReference type="CDD" id="cd02770">
    <property type="entry name" value="MopB_DmsA-EC"/>
    <property type="match status" value="1"/>
</dbReference>
<dbReference type="InterPro" id="IPR050612">
    <property type="entry name" value="Prok_Mopterin_Oxidored"/>
</dbReference>
<evidence type="ECO:0000256" key="9">
    <source>
        <dbReference type="ARBA" id="ARBA00023004"/>
    </source>
</evidence>
<dbReference type="Gene3D" id="2.40.40.20">
    <property type="match status" value="1"/>
</dbReference>
<dbReference type="OrthoDB" id="9815647at2"/>
<dbReference type="InterPro" id="IPR006311">
    <property type="entry name" value="TAT_signal"/>
</dbReference>
<reference evidence="13" key="1">
    <citation type="submission" date="2016-08" db="EMBL/GenBank/DDBJ databases">
        <authorList>
            <person name="Varghese N."/>
            <person name="Submissions Spin"/>
        </authorList>
    </citation>
    <scope>NUCLEOTIDE SEQUENCE [LARGE SCALE GENOMIC DNA]</scope>
    <source>
        <strain evidence="13">R-53144</strain>
    </source>
</reference>
<dbReference type="InterPro" id="IPR006656">
    <property type="entry name" value="Mopterin_OxRdtase"/>
</dbReference>
<dbReference type="EMBL" id="FMBA01000038">
    <property type="protein sequence ID" value="SCC18381.1"/>
    <property type="molecule type" value="Genomic_DNA"/>
</dbReference>
<dbReference type="GO" id="GO:0051539">
    <property type="term" value="F:4 iron, 4 sulfur cluster binding"/>
    <property type="evidence" value="ECO:0007669"/>
    <property type="project" value="UniProtKB-KW"/>
</dbReference>
<dbReference type="Pfam" id="PF04879">
    <property type="entry name" value="Molybdop_Fe4S4"/>
    <property type="match status" value="1"/>
</dbReference>
<dbReference type="Gene3D" id="3.40.50.12440">
    <property type="match status" value="1"/>
</dbReference>
<dbReference type="InterPro" id="IPR006963">
    <property type="entry name" value="Mopterin_OxRdtase_4Fe-4S_dom"/>
</dbReference>
<sequence>MSNSEQKISRRNFLQKSLTIAGVTALTNNMQLPFVYADPKTNAKSSIIPTNSTDEEKIVYSACLVNCGSRCPLKVHVKNDIITKIASEDGIHEPTFGQHQIRPCLRGRSVRWRTYDPERLKYPMLRIGKRGEGKFKRISWDEAINLLADKLKYTINNYGNEAIYYQYGTGTTGANISGRSACKRFLSTIGGYLNYHGDYSSGQITAIRPYIYGNAKESLIDQIKHSDLVVMFGQNIAETRMSGGGQVTELFNALSQSKARVIIIDPRRNESVVGYNAEWIPIIPGTDAALVAAIIYALLEENRIDDAMLNQYCVGWNADCLPDSAPPFSDYKSYILGLGNDRTPKTPEWAAKKTGISAMQIRKLAMDIVNAKAAWISQGWGAQRWQNGEHTTRAIMILPIITGQFGKPGTNIGTWGGSVTYPVPSLSIPNPIKTSIPFFLWTKAIEDPLSMTAKNAYLLNKNKLDVGIKFLWSYASNVIGNQHADLNRTHQILQDESKCEFILVWDTHMTASAKYADLVLPDVSSVESNDLINNSYASGAYHYLIRMQRAITPLWENRPAYEVLTELSKIMGVKDKFTEGRTQEDWIAYCYEKLRKSETHLPPFANTDGMCVIDRKLADSDTQIALKAFRDDPIKNPLNTPSGKIEIYSEALATIANEWELDPEDFLHPIPAYLPAIEGSEDKSKREKYPLQLIGFHTKGHCHSTYSNLPQLREAVANSLWINPFDAKQRQIKHGQLVEVYNDRGRLYIPAKVTPRILPGVLAIPQGMWAKTNASGVDIGGCINRLTSLRPSVLAKSNSQHTNLVDVKPLSAASTTLPVTGGQ</sequence>
<dbReference type="InterPro" id="IPR009010">
    <property type="entry name" value="Asp_de-COase-like_dom_sf"/>
</dbReference>
<keyword evidence="4" id="KW-0004">4Fe-4S</keyword>
<dbReference type="Gene3D" id="3.40.50.740">
    <property type="match status" value="2"/>
</dbReference>
<dbReference type="Pfam" id="PF00384">
    <property type="entry name" value="Molybdopterin"/>
    <property type="match status" value="1"/>
</dbReference>
<evidence type="ECO:0000256" key="5">
    <source>
        <dbReference type="ARBA" id="ARBA00022505"/>
    </source>
</evidence>
<dbReference type="RefSeq" id="WP_091124539.1">
    <property type="nucleotide sequence ID" value="NZ_FMBA01000038.1"/>
</dbReference>
<gene>
    <name evidence="12" type="ORF">GA0061080_10384</name>
</gene>
<evidence type="ECO:0000313" key="12">
    <source>
        <dbReference type="EMBL" id="SCC18381.1"/>
    </source>
</evidence>
<evidence type="ECO:0000259" key="11">
    <source>
        <dbReference type="PROSITE" id="PS51669"/>
    </source>
</evidence>
<evidence type="ECO:0000256" key="3">
    <source>
        <dbReference type="ARBA" id="ARBA00010312"/>
    </source>
</evidence>
<comment type="cofactor">
    <cofactor evidence="2">
        <name>[4Fe-4S] cluster</name>
        <dbReference type="ChEBI" id="CHEBI:49883"/>
    </cofactor>
</comment>
<dbReference type="SUPFAM" id="SSF53706">
    <property type="entry name" value="Formate dehydrogenase/DMSO reductase, domains 1-3"/>
    <property type="match status" value="1"/>
</dbReference>
<dbReference type="GO" id="GO:0009061">
    <property type="term" value="P:anaerobic respiration"/>
    <property type="evidence" value="ECO:0007669"/>
    <property type="project" value="TreeGrafter"/>
</dbReference>
<dbReference type="InterPro" id="IPR011888">
    <property type="entry name" value="Anaer_DMSO_reductase"/>
</dbReference>
<protein>
    <submittedName>
        <fullName evidence="12">Anaerobic dimethyl sulfoxide reductase subunit A</fullName>
    </submittedName>
</protein>
<evidence type="ECO:0000256" key="8">
    <source>
        <dbReference type="ARBA" id="ARBA00023002"/>
    </source>
</evidence>
<dbReference type="PANTHER" id="PTHR43742">
    <property type="entry name" value="TRIMETHYLAMINE-N-OXIDE REDUCTASE"/>
    <property type="match status" value="1"/>
</dbReference>
<dbReference type="PROSITE" id="PS51318">
    <property type="entry name" value="TAT"/>
    <property type="match status" value="1"/>
</dbReference>
<dbReference type="GO" id="GO:0009055">
    <property type="term" value="F:electron transfer activity"/>
    <property type="evidence" value="ECO:0007669"/>
    <property type="project" value="TreeGrafter"/>
</dbReference>
<organism evidence="12 13">
    <name type="scientific">Gilliamella intestini</name>
    <dbReference type="NCBI Taxonomy" id="1798183"/>
    <lineage>
        <taxon>Bacteria</taxon>
        <taxon>Pseudomonadati</taxon>
        <taxon>Pseudomonadota</taxon>
        <taxon>Gammaproteobacteria</taxon>
        <taxon>Orbales</taxon>
        <taxon>Orbaceae</taxon>
        <taxon>Gilliamella</taxon>
    </lineage>
</organism>
<evidence type="ECO:0000256" key="10">
    <source>
        <dbReference type="ARBA" id="ARBA00023014"/>
    </source>
</evidence>